<gene>
    <name evidence="7" type="ORF">ACFPMF_08695</name>
</gene>
<dbReference type="SMART" id="SM00028">
    <property type="entry name" value="TPR"/>
    <property type="match status" value="2"/>
</dbReference>
<dbReference type="RefSeq" id="WP_379843234.1">
    <property type="nucleotide sequence ID" value="NZ_JBHSMA010000002.1"/>
</dbReference>
<dbReference type="Gene3D" id="3.30.565.10">
    <property type="entry name" value="Histidine kinase-like ATPase, C-terminal domain"/>
    <property type="match status" value="1"/>
</dbReference>
<evidence type="ECO:0000256" key="5">
    <source>
        <dbReference type="SAM" id="Phobius"/>
    </source>
</evidence>
<dbReference type="InterPro" id="IPR050482">
    <property type="entry name" value="Sensor_HK_TwoCompSys"/>
</dbReference>
<dbReference type="PANTHER" id="PTHR24421">
    <property type="entry name" value="NITRATE/NITRITE SENSOR PROTEIN NARX-RELATED"/>
    <property type="match status" value="1"/>
</dbReference>
<keyword evidence="5" id="KW-0472">Membrane</keyword>
<keyword evidence="8" id="KW-1185">Reference proteome</keyword>
<keyword evidence="5" id="KW-0812">Transmembrane</keyword>
<organism evidence="7 8">
    <name type="scientific">Larkinella bovis</name>
    <dbReference type="NCBI Taxonomy" id="683041"/>
    <lineage>
        <taxon>Bacteria</taxon>
        <taxon>Pseudomonadati</taxon>
        <taxon>Bacteroidota</taxon>
        <taxon>Cytophagia</taxon>
        <taxon>Cytophagales</taxon>
        <taxon>Spirosomataceae</taxon>
        <taxon>Larkinella</taxon>
    </lineage>
</organism>
<dbReference type="PROSITE" id="PS50005">
    <property type="entry name" value="TPR"/>
    <property type="match status" value="1"/>
</dbReference>
<accession>A0ABW0IAL4</accession>
<dbReference type="Gene3D" id="1.20.5.1930">
    <property type="match status" value="1"/>
</dbReference>
<feature type="transmembrane region" description="Helical" evidence="5">
    <location>
        <begin position="356"/>
        <end position="373"/>
    </location>
</feature>
<dbReference type="InterPro" id="IPR019734">
    <property type="entry name" value="TPR_rpt"/>
</dbReference>
<dbReference type="Pfam" id="PF13181">
    <property type="entry name" value="TPR_8"/>
    <property type="match status" value="2"/>
</dbReference>
<keyword evidence="4" id="KW-0802">TPR repeat</keyword>
<evidence type="ECO:0000256" key="3">
    <source>
        <dbReference type="ARBA" id="ARBA00023012"/>
    </source>
</evidence>
<dbReference type="InterPro" id="IPR011712">
    <property type="entry name" value="Sig_transdc_His_kin_sub3_dim/P"/>
</dbReference>
<evidence type="ECO:0000256" key="4">
    <source>
        <dbReference type="PROSITE-ProRule" id="PRU00339"/>
    </source>
</evidence>
<dbReference type="PROSITE" id="PS50109">
    <property type="entry name" value="HIS_KIN"/>
    <property type="match status" value="1"/>
</dbReference>
<dbReference type="InterPro" id="IPR036890">
    <property type="entry name" value="HATPase_C_sf"/>
</dbReference>
<dbReference type="Gene3D" id="1.25.40.10">
    <property type="entry name" value="Tetratricopeptide repeat domain"/>
    <property type="match status" value="2"/>
</dbReference>
<sequence>MRPFYLLFTFLLITLTETVARSPADSLRRRLAQLPPANQSFRADTARGLLLCQLGKLVTSDDTALALFQEALSIAENRKWPRGLMIAQCYYGYFSGRKGYYFRACEYLMRGRHTAEQLHDKQYLGFALRYLADNFQNSNAPDTAMAYYKAAMPVLLAAGDTSRYLVSINNIGLLYYRKGDYAKAIESFKLCLSKNRKPYFMEVEGYCLVNLAASYRQLGQYEKALESLDHFRQLKQNDPNERAIADAQTAHILIRQGKTREALALAEKTARNHKVLMSNALTELKEALYLGYKTNGNFAAALANHEELTAIKEKDRQDMQQKQLNALRFEYENEKNKIRVVQLNNDMAEKETERNVLMGSIAVFLLFISLLFIQNRKILQVQRQLAVSNQELNHLNNTLEERVVERTTELTRANLELIRKNEDIKEAYYNGQSIERKRVASELHDNLGSTLVALQWQLNGFDVQNLSPEEQRIYYKLLDTMEQAYKDVRSISHNLMPQELEKLGLSPALERLASDINRSGRLTLSFKSDYRGGLLSKKQEMEMYSIGRELIANILKHARASTGEIRISVSDASIELTVSDNGIGLSAGTGSNGKGLKNIMERAAAIPGEIRVETGNPLGTVITLTVWKEQWA</sequence>
<protein>
    <submittedName>
        <fullName evidence="7">Tetratricopeptide repeat protein</fullName>
    </submittedName>
</protein>
<feature type="repeat" description="TPR" evidence="4">
    <location>
        <begin position="165"/>
        <end position="198"/>
    </location>
</feature>
<dbReference type="Pfam" id="PF02518">
    <property type="entry name" value="HATPase_c"/>
    <property type="match status" value="1"/>
</dbReference>
<keyword evidence="1" id="KW-0808">Transferase</keyword>
<dbReference type="EMBL" id="JBHSMA010000002">
    <property type="protein sequence ID" value="MFC5409381.1"/>
    <property type="molecule type" value="Genomic_DNA"/>
</dbReference>
<feature type="domain" description="Histidine kinase" evidence="6">
    <location>
        <begin position="438"/>
        <end position="630"/>
    </location>
</feature>
<dbReference type="SMART" id="SM00387">
    <property type="entry name" value="HATPase_c"/>
    <property type="match status" value="1"/>
</dbReference>
<dbReference type="Proteomes" id="UP001596106">
    <property type="component" value="Unassembled WGS sequence"/>
</dbReference>
<comment type="caution">
    <text evidence="7">The sequence shown here is derived from an EMBL/GenBank/DDBJ whole genome shotgun (WGS) entry which is preliminary data.</text>
</comment>
<name>A0ABW0IAL4_9BACT</name>
<evidence type="ECO:0000313" key="7">
    <source>
        <dbReference type="EMBL" id="MFC5409381.1"/>
    </source>
</evidence>
<dbReference type="InterPro" id="IPR011990">
    <property type="entry name" value="TPR-like_helical_dom_sf"/>
</dbReference>
<evidence type="ECO:0000256" key="2">
    <source>
        <dbReference type="ARBA" id="ARBA00022777"/>
    </source>
</evidence>
<evidence type="ECO:0000313" key="8">
    <source>
        <dbReference type="Proteomes" id="UP001596106"/>
    </source>
</evidence>
<dbReference type="CDD" id="cd16917">
    <property type="entry name" value="HATPase_UhpB-NarQ-NarX-like"/>
    <property type="match status" value="1"/>
</dbReference>
<dbReference type="InterPro" id="IPR003594">
    <property type="entry name" value="HATPase_dom"/>
</dbReference>
<evidence type="ECO:0000256" key="1">
    <source>
        <dbReference type="ARBA" id="ARBA00022679"/>
    </source>
</evidence>
<evidence type="ECO:0000259" key="6">
    <source>
        <dbReference type="PROSITE" id="PS50109"/>
    </source>
</evidence>
<keyword evidence="3" id="KW-0902">Two-component regulatory system</keyword>
<dbReference type="InterPro" id="IPR005467">
    <property type="entry name" value="His_kinase_dom"/>
</dbReference>
<dbReference type="SUPFAM" id="SSF55874">
    <property type="entry name" value="ATPase domain of HSP90 chaperone/DNA topoisomerase II/histidine kinase"/>
    <property type="match status" value="1"/>
</dbReference>
<reference evidence="8" key="1">
    <citation type="journal article" date="2019" name="Int. J. Syst. Evol. Microbiol.">
        <title>The Global Catalogue of Microorganisms (GCM) 10K type strain sequencing project: providing services to taxonomists for standard genome sequencing and annotation.</title>
        <authorList>
            <consortium name="The Broad Institute Genomics Platform"/>
            <consortium name="The Broad Institute Genome Sequencing Center for Infectious Disease"/>
            <person name="Wu L."/>
            <person name="Ma J."/>
        </authorList>
    </citation>
    <scope>NUCLEOTIDE SEQUENCE [LARGE SCALE GENOMIC DNA]</scope>
    <source>
        <strain evidence="8">CCUG 55250</strain>
    </source>
</reference>
<keyword evidence="5" id="KW-1133">Transmembrane helix</keyword>
<proteinExistence type="predicted"/>
<keyword evidence="2" id="KW-0418">Kinase</keyword>
<dbReference type="SUPFAM" id="SSF48452">
    <property type="entry name" value="TPR-like"/>
    <property type="match status" value="2"/>
</dbReference>
<dbReference type="Pfam" id="PF07730">
    <property type="entry name" value="HisKA_3"/>
    <property type="match status" value="1"/>
</dbReference>